<reference evidence="2" key="1">
    <citation type="journal article" date="2019" name="Int. J. Syst. Evol. Microbiol.">
        <title>The Global Catalogue of Microorganisms (GCM) 10K type strain sequencing project: providing services to taxonomists for standard genome sequencing and annotation.</title>
        <authorList>
            <consortium name="The Broad Institute Genomics Platform"/>
            <consortium name="The Broad Institute Genome Sequencing Center for Infectious Disease"/>
            <person name="Wu L."/>
            <person name="Ma J."/>
        </authorList>
    </citation>
    <scope>NUCLEOTIDE SEQUENCE [LARGE SCALE GENOMIC DNA]</scope>
    <source>
        <strain evidence="2">JCM 18409</strain>
    </source>
</reference>
<dbReference type="Proteomes" id="UP001501759">
    <property type="component" value="Unassembled WGS sequence"/>
</dbReference>
<evidence type="ECO:0000313" key="1">
    <source>
        <dbReference type="EMBL" id="GAA4999603.1"/>
    </source>
</evidence>
<sequence length="132" mass="14418">MTTTKTLAQLGAEMGSGQPDAVLITEDSHMVELNLPADPEHFAEYAAAVLRCDLIEHVKLAPGLHLWMDEEGLGERPRNRFIAWFTQNHPDCTELIVHGPALITGHHGDRVAPLEAVDYLQVALAYGPLSTA</sequence>
<name>A0ABP9IJ82_9ACTN</name>
<comment type="caution">
    <text evidence="1">The sequence shown here is derived from an EMBL/GenBank/DDBJ whole genome shotgun (WGS) entry which is preliminary data.</text>
</comment>
<evidence type="ECO:0000313" key="2">
    <source>
        <dbReference type="Proteomes" id="UP001501759"/>
    </source>
</evidence>
<gene>
    <name evidence="1" type="ORF">GCM10023335_12650</name>
</gene>
<organism evidence="1 2">
    <name type="scientific">Streptomyces siamensis</name>
    <dbReference type="NCBI Taxonomy" id="1274986"/>
    <lineage>
        <taxon>Bacteria</taxon>
        <taxon>Bacillati</taxon>
        <taxon>Actinomycetota</taxon>
        <taxon>Actinomycetes</taxon>
        <taxon>Kitasatosporales</taxon>
        <taxon>Streptomycetaceae</taxon>
        <taxon>Streptomyces</taxon>
    </lineage>
</organism>
<dbReference type="EMBL" id="BAABKB010000002">
    <property type="protein sequence ID" value="GAA4999603.1"/>
    <property type="molecule type" value="Genomic_DNA"/>
</dbReference>
<proteinExistence type="predicted"/>
<protein>
    <submittedName>
        <fullName evidence="1">Uncharacterized protein</fullName>
    </submittedName>
</protein>
<accession>A0ABP9IJ82</accession>
<keyword evidence="2" id="KW-1185">Reference proteome</keyword>
<dbReference type="RefSeq" id="WP_345642471.1">
    <property type="nucleotide sequence ID" value="NZ_BAABKB010000002.1"/>
</dbReference>